<name>A0ABN6MWA9_9BACT</name>
<organism evidence="3 4">
    <name type="scientific">Anaeromyxobacter oryzae</name>
    <dbReference type="NCBI Taxonomy" id="2918170"/>
    <lineage>
        <taxon>Bacteria</taxon>
        <taxon>Pseudomonadati</taxon>
        <taxon>Myxococcota</taxon>
        <taxon>Myxococcia</taxon>
        <taxon>Myxococcales</taxon>
        <taxon>Cystobacterineae</taxon>
        <taxon>Anaeromyxobacteraceae</taxon>
        <taxon>Anaeromyxobacter</taxon>
    </lineage>
</organism>
<proteinExistence type="predicted"/>
<evidence type="ECO:0000313" key="3">
    <source>
        <dbReference type="EMBL" id="BDG04094.1"/>
    </source>
</evidence>
<dbReference type="Pfam" id="PF03779">
    <property type="entry name" value="SPW"/>
    <property type="match status" value="1"/>
</dbReference>
<dbReference type="InterPro" id="IPR005530">
    <property type="entry name" value="SPW"/>
</dbReference>
<dbReference type="RefSeq" id="WP_248352468.1">
    <property type="nucleotide sequence ID" value="NZ_AP025591.1"/>
</dbReference>
<feature type="transmembrane region" description="Helical" evidence="1">
    <location>
        <begin position="7"/>
        <end position="28"/>
    </location>
</feature>
<accession>A0ABN6MWA9</accession>
<feature type="transmembrane region" description="Helical" evidence="1">
    <location>
        <begin position="81"/>
        <end position="98"/>
    </location>
</feature>
<evidence type="ECO:0000259" key="2">
    <source>
        <dbReference type="Pfam" id="PF03779"/>
    </source>
</evidence>
<keyword evidence="1" id="KW-0812">Transmembrane</keyword>
<keyword evidence="1" id="KW-1133">Transmembrane helix</keyword>
<sequence>MSNRVNGARVANLILGVWLFVSAFIWQHSAPERTSTWIMGVVVAVFALIAMRASQARWVNTAAAIWTFIAVWALPHSNLGTQWNNALVAIAVFLLSLVPGENEPGFRQPVRTTT</sequence>
<evidence type="ECO:0000313" key="4">
    <source>
        <dbReference type="Proteomes" id="UP001162891"/>
    </source>
</evidence>
<evidence type="ECO:0000256" key="1">
    <source>
        <dbReference type="SAM" id="Phobius"/>
    </source>
</evidence>
<reference evidence="4" key="1">
    <citation type="journal article" date="2022" name="Int. J. Syst. Evol. Microbiol.">
        <title>Anaeromyxobacter oryzae sp. nov., Anaeromyxobacter diazotrophicus sp. nov. and Anaeromyxobacter paludicola sp. nov., isolated from paddy soils.</title>
        <authorList>
            <person name="Itoh H."/>
            <person name="Xu Z."/>
            <person name="Mise K."/>
            <person name="Masuda Y."/>
            <person name="Ushijima N."/>
            <person name="Hayakawa C."/>
            <person name="Shiratori Y."/>
            <person name="Senoo K."/>
        </authorList>
    </citation>
    <scope>NUCLEOTIDE SEQUENCE [LARGE SCALE GENOMIC DNA]</scope>
    <source>
        <strain evidence="4">Red232</strain>
    </source>
</reference>
<feature type="transmembrane region" description="Helical" evidence="1">
    <location>
        <begin position="58"/>
        <end position="75"/>
    </location>
</feature>
<feature type="transmembrane region" description="Helical" evidence="1">
    <location>
        <begin position="34"/>
        <end position="51"/>
    </location>
</feature>
<feature type="domain" description="SPW repeat-containing integral membrane" evidence="2">
    <location>
        <begin position="9"/>
        <end position="97"/>
    </location>
</feature>
<dbReference type="Proteomes" id="UP001162891">
    <property type="component" value="Chromosome"/>
</dbReference>
<protein>
    <recommendedName>
        <fullName evidence="2">SPW repeat-containing integral membrane domain-containing protein</fullName>
    </recommendedName>
</protein>
<gene>
    <name evidence="3" type="ORF">AMOR_30900</name>
</gene>
<dbReference type="EMBL" id="AP025591">
    <property type="protein sequence ID" value="BDG04094.1"/>
    <property type="molecule type" value="Genomic_DNA"/>
</dbReference>
<keyword evidence="1" id="KW-0472">Membrane</keyword>
<keyword evidence="4" id="KW-1185">Reference proteome</keyword>